<reference evidence="2" key="1">
    <citation type="submission" date="2019-04" db="EMBL/GenBank/DDBJ databases">
        <title>Sequencing of skin fungus with MAO and IRED activity.</title>
        <authorList>
            <person name="Marsaioli A.J."/>
            <person name="Bonatto J.M.C."/>
            <person name="Reis Junior O."/>
        </authorList>
    </citation>
    <scope>NUCLEOTIDE SEQUENCE</scope>
    <source>
        <strain evidence="2">28M1</strain>
    </source>
</reference>
<sequence length="161" mass="17653">MSNYGIVATLPLAPGTSSNCHYYYNQFDSLSAPAVIDASQQHLRAHSSKTSCEAIADTINVDVEQLIRLNPSLDRGNCVLEPGFSYCADEAKKSKTLADQPSEIRSTEPPICSFDPKVGEYICPDQPICRFDPEKGEYVCPTASQSKESGQEEEGDRAELR</sequence>
<keyword evidence="3" id="KW-1185">Reference proteome</keyword>
<dbReference type="OrthoDB" id="5985073at2759"/>
<name>A0A9P4WR20_9PLEO</name>
<feature type="region of interest" description="Disordered" evidence="1">
    <location>
        <begin position="138"/>
        <end position="161"/>
    </location>
</feature>
<gene>
    <name evidence="2" type="ORF">E8E12_003031</name>
</gene>
<feature type="compositionally biased region" description="Acidic residues" evidence="1">
    <location>
        <begin position="151"/>
        <end position="161"/>
    </location>
</feature>
<accession>A0A9P4WR20</accession>
<dbReference type="EMBL" id="SWKV01000031">
    <property type="protein sequence ID" value="KAF3039328.1"/>
    <property type="molecule type" value="Genomic_DNA"/>
</dbReference>
<evidence type="ECO:0008006" key="4">
    <source>
        <dbReference type="Google" id="ProtNLM"/>
    </source>
</evidence>
<dbReference type="Proteomes" id="UP000758155">
    <property type="component" value="Unassembled WGS sequence"/>
</dbReference>
<dbReference type="AlphaFoldDB" id="A0A9P4WR20"/>
<comment type="caution">
    <text evidence="2">The sequence shown here is derived from an EMBL/GenBank/DDBJ whole genome shotgun (WGS) entry which is preliminary data.</text>
</comment>
<evidence type="ECO:0000256" key="1">
    <source>
        <dbReference type="SAM" id="MobiDB-lite"/>
    </source>
</evidence>
<proteinExistence type="predicted"/>
<protein>
    <recommendedName>
        <fullName evidence="4">LysM domain-containing protein</fullName>
    </recommendedName>
</protein>
<organism evidence="2 3">
    <name type="scientific">Didymella heteroderae</name>
    <dbReference type="NCBI Taxonomy" id="1769908"/>
    <lineage>
        <taxon>Eukaryota</taxon>
        <taxon>Fungi</taxon>
        <taxon>Dikarya</taxon>
        <taxon>Ascomycota</taxon>
        <taxon>Pezizomycotina</taxon>
        <taxon>Dothideomycetes</taxon>
        <taxon>Pleosporomycetidae</taxon>
        <taxon>Pleosporales</taxon>
        <taxon>Pleosporineae</taxon>
        <taxon>Didymellaceae</taxon>
        <taxon>Didymella</taxon>
    </lineage>
</organism>
<evidence type="ECO:0000313" key="3">
    <source>
        <dbReference type="Proteomes" id="UP000758155"/>
    </source>
</evidence>
<evidence type="ECO:0000313" key="2">
    <source>
        <dbReference type="EMBL" id="KAF3039328.1"/>
    </source>
</evidence>